<dbReference type="OrthoDB" id="372487at2759"/>
<dbReference type="Gene3D" id="2.170.260.40">
    <property type="match status" value="1"/>
</dbReference>
<dbReference type="InterPro" id="IPR040992">
    <property type="entry name" value="XRN1_D1"/>
</dbReference>
<organism evidence="11 12">
    <name type="scientific">Polysphondylium violaceum</name>
    <dbReference type="NCBI Taxonomy" id="133409"/>
    <lineage>
        <taxon>Eukaryota</taxon>
        <taxon>Amoebozoa</taxon>
        <taxon>Evosea</taxon>
        <taxon>Eumycetozoa</taxon>
        <taxon>Dictyostelia</taxon>
        <taxon>Dictyosteliales</taxon>
        <taxon>Dictyosteliaceae</taxon>
        <taxon>Polysphondylium</taxon>
    </lineage>
</organism>
<evidence type="ECO:0000256" key="4">
    <source>
        <dbReference type="ARBA" id="ARBA00038299"/>
    </source>
</evidence>
<accession>A0A8J4UU80</accession>
<feature type="domain" description="Xrn1 N-terminal" evidence="6">
    <location>
        <begin position="1"/>
        <end position="225"/>
    </location>
</feature>
<comment type="similarity">
    <text evidence="4">Belongs to the 5'-3' exonuclease family.</text>
</comment>
<dbReference type="Pfam" id="PF03159">
    <property type="entry name" value="XRN_N"/>
    <property type="match status" value="1"/>
</dbReference>
<feature type="region of interest" description="Disordered" evidence="5">
    <location>
        <begin position="343"/>
        <end position="362"/>
    </location>
</feature>
<dbReference type="Gene3D" id="1.25.40.1050">
    <property type="match status" value="1"/>
</dbReference>
<dbReference type="GO" id="GO:0000956">
    <property type="term" value="P:nuclear-transcribed mRNA catabolic process"/>
    <property type="evidence" value="ECO:0007669"/>
    <property type="project" value="TreeGrafter"/>
</dbReference>
<dbReference type="CDD" id="cd18673">
    <property type="entry name" value="PIN_XRN1-2-like"/>
    <property type="match status" value="1"/>
</dbReference>
<evidence type="ECO:0000256" key="2">
    <source>
        <dbReference type="ARBA" id="ARBA00022801"/>
    </source>
</evidence>
<keyword evidence="12" id="KW-1185">Reference proteome</keyword>
<feature type="compositionally biased region" description="Basic and acidic residues" evidence="5">
    <location>
        <begin position="1371"/>
        <end position="1380"/>
    </location>
</feature>
<feature type="compositionally biased region" description="Low complexity" evidence="5">
    <location>
        <begin position="1208"/>
        <end position="1241"/>
    </location>
</feature>
<proteinExistence type="inferred from homology"/>
<feature type="region of interest" description="Disordered" evidence="5">
    <location>
        <begin position="1203"/>
        <end position="1242"/>
    </location>
</feature>
<evidence type="ECO:0000256" key="5">
    <source>
        <dbReference type="SAM" id="MobiDB-lite"/>
    </source>
</evidence>
<dbReference type="EMBL" id="AJWJ01000113">
    <property type="protein sequence ID" value="KAF2075136.1"/>
    <property type="molecule type" value="Genomic_DNA"/>
</dbReference>
<dbReference type="InterPro" id="IPR041412">
    <property type="entry name" value="Xrn1_helical"/>
</dbReference>
<dbReference type="Pfam" id="PF18334">
    <property type="entry name" value="XRN1_D2_D3"/>
    <property type="match status" value="1"/>
</dbReference>
<feature type="domain" description="5'-3' exoribonuclease 1 D1" evidence="9">
    <location>
        <begin position="629"/>
        <end position="822"/>
    </location>
</feature>
<feature type="compositionally biased region" description="Polar residues" evidence="5">
    <location>
        <begin position="1565"/>
        <end position="1578"/>
    </location>
</feature>
<keyword evidence="3" id="KW-0269">Exonuclease</keyword>
<feature type="compositionally biased region" description="Pro residues" evidence="5">
    <location>
        <begin position="1472"/>
        <end position="1487"/>
    </location>
</feature>
<dbReference type="InterPro" id="IPR027073">
    <property type="entry name" value="5_3_exoribonuclease"/>
</dbReference>
<feature type="domain" description="Xrn1 helical" evidence="7">
    <location>
        <begin position="261"/>
        <end position="586"/>
    </location>
</feature>
<sequence length="1603" mass="184839">MGVPRFFRWVSERYPQILQKILDSHPPEYDNLYLDMNGIIHACSQEFANSLIEFSEEELIRKVCNYVDRLFHTIRPTKLFYMAIDGVAPRSKINQQRQRRFLSVHRDEKLKQQLIAEGKPVPEVIFNRTAITPGTQFMFNLSESLQFYIKKKISEDLSWRQVQIIFSGPENPGEGEHKIIDYIRKYKASADWDPNQTHCLYGLDADLILLGLVTHEPNFSILREEISFKPTKRKLDFQLLHISLLREYLDLELRTDLDFGYDLEKIIDDFILLMIFFGNDFLPHLPFFEISKGGLNTIFEIYKKCLPSLGGYLTDGASLDLDRLQIFLVHLTKFEKQLQTGLIDEDGQQEEEEEEDQQDGLGVLDHEGLEEETNNDLMKLAFERIKSHFKEDLDPEQVKKDMDLESNNAYYRNYFPQFPEEQPELTETFKRSVVKSFVEGLSWVLNYYHNGCISWTWFYPHYYAPLAADFKDIASLDIQFEHGEPISPFQQLLSVLPPQSVDLLPLCYQPLMTDPASPIIDFYPKEFEIDTRDHHYFDGIAELGFVSHQRLLDATAEVAEKHNGNPFTQEDLNRNTIKNAVIIYHDDDVDMDVESPNTRIFPSITHSSATTEDIVLPHHDNGLRPFRYCPDVLVGTESPSGFPTLQSLPFTWKYMNSVVDVWGMMSRKESLVVVPPSPSSHDLLSLKSLIGTLCYVNWPYHIEAKIIAFSNSHQKVYKEYVKDYNTSMKLTFVDNAKKMKLGYLRKGIDLYAEDDKEKQQQQQRNLGFEDTKSICVHVLKLVGVETLPGGRTKKQYSDEEDIFPIELMVAYDKMTSDSRFEELNELPFEKRFPLGKQVLYTKKDYYGAIGTVTNHYDNQLQLDLRVPSKNFDLHFGHNCAKEETDYYSIGQVAKMAQISISNVSLLTAGLFISKPMVDIGLNMKFSGRQQQVLGYCRGYEVERNGILQKQWEFSKAALDLILEYLANFPIIPQILTMFSNRGPETTDRSIDISTLFKTKEEKNQFLEDIQRFIENSGIRKKRVVPCGTFAMTKEGIEKIQSYYGKEHMFTHVSIHTSADHVVEPSSYESIIAIERHHVIKSQKQFDKKNNANANKNSKFNSTDKFNLGDRVITILDKGNVPFGRYGTVTSIQDQKIDVILDQDCFSATDLEGTCNPKRGICISKQRVFNLSNPTFKPKFKQPTYEDMTDPAEYWEKLQDEDINGVISNNNNNNNNNNRKKQNYNNNNNNNQNNIDNNNNNNFAQQSTELSWQQKELLQNIGKKQDQQQQQQFNGANSDLHPLYNTTNSVNYPMKKVPVYTKNNFSGKPQELSNYGKVYPKLNTTFYYDQEGNPVKPKANYNNKNNQNNNNNQQQQGKQQQQQQPKQPKQKKVQEPLDPQKMRKQNQLNLIYDSIEPNAVIPEEKPVADGEAPTNPSAMILLNNLFSSATIQDNMPPPPPHGMPHPPPNGPYGYYAMPPPSMAHAYYAMPHPPPPQGFYPQPPPPPQPDMLIDDESNNNSNNNNNNNNTKKPYVKKQYNNNNNQGQGQGQGQNNRQHHNKQHNNNNNNNQQPKDSQTQPKKHSPKSPKNQDGNQPQQPNKPIKILQKKKPAEQQPKEQQPKVQE</sequence>
<feature type="compositionally biased region" description="Low complexity" evidence="5">
    <location>
        <begin position="1332"/>
        <end position="1366"/>
    </location>
</feature>
<dbReference type="Pfam" id="PF18332">
    <property type="entry name" value="XRN1_D1"/>
    <property type="match status" value="1"/>
</dbReference>
<dbReference type="GO" id="GO:0016075">
    <property type="term" value="P:rRNA catabolic process"/>
    <property type="evidence" value="ECO:0007669"/>
    <property type="project" value="TreeGrafter"/>
</dbReference>
<dbReference type="PANTHER" id="PTHR12341:SF7">
    <property type="entry name" value="5'-3' EXORIBONUCLEASE 1"/>
    <property type="match status" value="1"/>
</dbReference>
<dbReference type="InterPro" id="IPR047008">
    <property type="entry name" value="XRN1_SH3_sf"/>
</dbReference>
<evidence type="ECO:0000259" key="7">
    <source>
        <dbReference type="Pfam" id="PF17846"/>
    </source>
</evidence>
<dbReference type="PANTHER" id="PTHR12341">
    <property type="entry name" value="5'-&gt;3' EXORIBONUCLEASE"/>
    <property type="match status" value="1"/>
</dbReference>
<dbReference type="Gene3D" id="2.30.30.750">
    <property type="match status" value="1"/>
</dbReference>
<evidence type="ECO:0000256" key="3">
    <source>
        <dbReference type="ARBA" id="ARBA00022839"/>
    </source>
</evidence>
<dbReference type="Gene3D" id="3.40.50.12390">
    <property type="match status" value="2"/>
</dbReference>
<evidence type="ECO:0000313" key="12">
    <source>
        <dbReference type="Proteomes" id="UP000695562"/>
    </source>
</evidence>
<protein>
    <submittedName>
        <fullName evidence="11">Uncharacterized protein</fullName>
    </submittedName>
</protein>
<evidence type="ECO:0000259" key="9">
    <source>
        <dbReference type="Pfam" id="PF18332"/>
    </source>
</evidence>
<evidence type="ECO:0000313" key="11">
    <source>
        <dbReference type="EMBL" id="KAF2075136.1"/>
    </source>
</evidence>
<feature type="compositionally biased region" description="Low complexity" evidence="5">
    <location>
        <begin position="1496"/>
        <end position="1507"/>
    </location>
</feature>
<dbReference type="Pfam" id="PF18129">
    <property type="entry name" value="SH3_12"/>
    <property type="match status" value="1"/>
</dbReference>
<dbReference type="InterPro" id="IPR041106">
    <property type="entry name" value="XRN1_D2_D3"/>
</dbReference>
<feature type="domain" description="5'-3' exoribonuclease 1 SH3-like" evidence="8">
    <location>
        <begin position="1104"/>
        <end position="1169"/>
    </location>
</feature>
<feature type="region of interest" description="Disordered" evidence="5">
    <location>
        <begin position="1259"/>
        <end position="1286"/>
    </location>
</feature>
<feature type="compositionally biased region" description="Acidic residues" evidence="5">
    <location>
        <begin position="343"/>
        <end position="358"/>
    </location>
</feature>
<evidence type="ECO:0000259" key="10">
    <source>
        <dbReference type="Pfam" id="PF18334"/>
    </source>
</evidence>
<dbReference type="InterPro" id="IPR041385">
    <property type="entry name" value="SH3_12"/>
</dbReference>
<dbReference type="GO" id="GO:0005634">
    <property type="term" value="C:nucleus"/>
    <property type="evidence" value="ECO:0007669"/>
    <property type="project" value="TreeGrafter"/>
</dbReference>
<dbReference type="Proteomes" id="UP000695562">
    <property type="component" value="Unassembled WGS sequence"/>
</dbReference>
<dbReference type="InterPro" id="IPR004859">
    <property type="entry name" value="Xrn1_N"/>
</dbReference>
<keyword evidence="2" id="KW-0378">Hydrolase</keyword>
<feature type="region of interest" description="Disordered" evidence="5">
    <location>
        <begin position="1327"/>
        <end position="1382"/>
    </location>
</feature>
<dbReference type="Pfam" id="PF17846">
    <property type="entry name" value="XRN_M"/>
    <property type="match status" value="1"/>
</dbReference>
<feature type="compositionally biased region" description="Low complexity" evidence="5">
    <location>
        <begin position="1541"/>
        <end position="1550"/>
    </location>
</feature>
<dbReference type="GO" id="GO:0004534">
    <property type="term" value="F:5'-3' RNA exonuclease activity"/>
    <property type="evidence" value="ECO:0007669"/>
    <property type="project" value="TreeGrafter"/>
</dbReference>
<comment type="caution">
    <text evidence="11">The sequence shown here is derived from an EMBL/GenBank/DDBJ whole genome shotgun (WGS) entry which is preliminary data.</text>
</comment>
<feature type="compositionally biased region" description="Basic and acidic residues" evidence="5">
    <location>
        <begin position="1588"/>
        <end position="1603"/>
    </location>
</feature>
<feature type="domain" description="Exoribonuclease Xrn1 D2/D3" evidence="10">
    <location>
        <begin position="827"/>
        <end position="1043"/>
    </location>
</feature>
<dbReference type="InterPro" id="IPR047007">
    <property type="entry name" value="XRN1_D1_sf"/>
</dbReference>
<keyword evidence="1" id="KW-0540">Nuclease</keyword>
<evidence type="ECO:0000259" key="8">
    <source>
        <dbReference type="Pfam" id="PF18129"/>
    </source>
</evidence>
<gene>
    <name evidence="11" type="ORF">CYY_003571</name>
</gene>
<evidence type="ECO:0000259" key="6">
    <source>
        <dbReference type="Pfam" id="PF03159"/>
    </source>
</evidence>
<evidence type="ECO:0000256" key="1">
    <source>
        <dbReference type="ARBA" id="ARBA00022722"/>
    </source>
</evidence>
<reference evidence="11" key="1">
    <citation type="submission" date="2020-01" db="EMBL/GenBank/DDBJ databases">
        <title>Development of genomics and gene disruption for Polysphondylium violaceum indicates a role for the polyketide synthase stlB in stalk morphogenesis.</title>
        <authorList>
            <person name="Narita B."/>
            <person name="Kawabe Y."/>
            <person name="Kin K."/>
            <person name="Saito T."/>
            <person name="Gibbs R."/>
            <person name="Kuspa A."/>
            <person name="Muzny D."/>
            <person name="Queller D."/>
            <person name="Richards S."/>
            <person name="Strassman J."/>
            <person name="Sucgang R."/>
            <person name="Worley K."/>
            <person name="Schaap P."/>
        </authorList>
    </citation>
    <scope>NUCLEOTIDE SEQUENCE</scope>
    <source>
        <strain evidence="11">QSvi11</strain>
    </source>
</reference>
<dbReference type="GO" id="GO:0003723">
    <property type="term" value="F:RNA binding"/>
    <property type="evidence" value="ECO:0007669"/>
    <property type="project" value="TreeGrafter"/>
</dbReference>
<feature type="region of interest" description="Disordered" evidence="5">
    <location>
        <begin position="1472"/>
        <end position="1603"/>
    </location>
</feature>
<name>A0A8J4UU80_9MYCE</name>